<keyword evidence="4" id="KW-1185">Reference proteome</keyword>
<evidence type="ECO:0000313" key="4">
    <source>
        <dbReference type="Proteomes" id="UP001460270"/>
    </source>
</evidence>
<comment type="caution">
    <text evidence="3">The sequence shown here is derived from an EMBL/GenBank/DDBJ whole genome shotgun (WGS) entry which is preliminary data.</text>
</comment>
<keyword evidence="2" id="KW-0812">Transmembrane</keyword>
<feature type="transmembrane region" description="Helical" evidence="2">
    <location>
        <begin position="225"/>
        <end position="246"/>
    </location>
</feature>
<proteinExistence type="predicted"/>
<sequence>MQQESIIEKADELIDTAQSIAGGALEQALDTNRLLDNEMHTGAVEGNLVVQEVDTEQVGVDAEKMGGGETVIEAGSIVPKVPEGLETREEEAVTEAANNSENHNQEVQQASDGETQDGTGDVQEGGLVQQSQEQLPESPPPSPAQSGAEAIASTPGVKRANPGNEIQSPSNDQAQAKPAVDNSMRDVLVLPPEHEGEQLGETNELVEDATNNGETREPGLEAWKIGAICAAVLLLLETVVIIVYILRNRNKSRSNHQRACEEGSVEPEAATGGDYNDDTLPAGNGDTHQTRILDSAKVVTTLQNNKEEQEVEQVIPMSELLPSTAEDRPNNTGEPEPSPDRRTSAL</sequence>
<protein>
    <submittedName>
        <fullName evidence="3">Uncharacterized protein</fullName>
    </submittedName>
</protein>
<dbReference type="EMBL" id="JBBPFD010000004">
    <property type="protein sequence ID" value="KAK7930024.1"/>
    <property type="molecule type" value="Genomic_DNA"/>
</dbReference>
<reference evidence="4" key="1">
    <citation type="submission" date="2024-04" db="EMBL/GenBank/DDBJ databases">
        <title>Salinicola lusitanus LLJ914,a marine bacterium isolated from the Okinawa Trough.</title>
        <authorList>
            <person name="Li J."/>
        </authorList>
    </citation>
    <scope>NUCLEOTIDE SEQUENCE [LARGE SCALE GENOMIC DNA]</scope>
</reference>
<evidence type="ECO:0000256" key="1">
    <source>
        <dbReference type="SAM" id="MobiDB-lite"/>
    </source>
</evidence>
<dbReference type="Proteomes" id="UP001460270">
    <property type="component" value="Unassembled WGS sequence"/>
</dbReference>
<organism evidence="3 4">
    <name type="scientific">Mugilogobius chulae</name>
    <name type="common">yellowstripe goby</name>
    <dbReference type="NCBI Taxonomy" id="88201"/>
    <lineage>
        <taxon>Eukaryota</taxon>
        <taxon>Metazoa</taxon>
        <taxon>Chordata</taxon>
        <taxon>Craniata</taxon>
        <taxon>Vertebrata</taxon>
        <taxon>Euteleostomi</taxon>
        <taxon>Actinopterygii</taxon>
        <taxon>Neopterygii</taxon>
        <taxon>Teleostei</taxon>
        <taxon>Neoteleostei</taxon>
        <taxon>Acanthomorphata</taxon>
        <taxon>Gobiaria</taxon>
        <taxon>Gobiiformes</taxon>
        <taxon>Gobioidei</taxon>
        <taxon>Gobiidae</taxon>
        <taxon>Gobionellinae</taxon>
        <taxon>Mugilogobius</taxon>
    </lineage>
</organism>
<feature type="region of interest" description="Disordered" evidence="1">
    <location>
        <begin position="75"/>
        <end position="180"/>
    </location>
</feature>
<name>A0AAW0PVH9_9GOBI</name>
<feature type="region of interest" description="Disordered" evidence="1">
    <location>
        <begin position="304"/>
        <end position="346"/>
    </location>
</feature>
<feature type="compositionally biased region" description="Polar residues" evidence="1">
    <location>
        <begin position="105"/>
        <end position="118"/>
    </location>
</feature>
<feature type="compositionally biased region" description="Polar residues" evidence="1">
    <location>
        <begin position="164"/>
        <end position="174"/>
    </location>
</feature>
<accession>A0AAW0PVH9</accession>
<evidence type="ECO:0000313" key="3">
    <source>
        <dbReference type="EMBL" id="KAK7930024.1"/>
    </source>
</evidence>
<evidence type="ECO:0000256" key="2">
    <source>
        <dbReference type="SAM" id="Phobius"/>
    </source>
</evidence>
<keyword evidence="2" id="KW-1133">Transmembrane helix</keyword>
<feature type="region of interest" description="Disordered" evidence="1">
    <location>
        <begin position="252"/>
        <end position="288"/>
    </location>
</feature>
<keyword evidence="2" id="KW-0472">Membrane</keyword>
<gene>
    <name evidence="3" type="ORF">WMY93_006419</name>
</gene>
<dbReference type="AlphaFoldDB" id="A0AAW0PVH9"/>